<protein>
    <recommendedName>
        <fullName evidence="1">tRNA(Ile)-lysidine/2-thiocytidine synthase N-terminal domain-containing protein</fullName>
    </recommendedName>
</protein>
<dbReference type="PANTHER" id="PTHR43686">
    <property type="entry name" value="SULFURTRANSFERASE-RELATED"/>
    <property type="match status" value="1"/>
</dbReference>
<dbReference type="CDD" id="cd24138">
    <property type="entry name" value="TtcA-like"/>
    <property type="match status" value="1"/>
</dbReference>
<dbReference type="Pfam" id="PF01171">
    <property type="entry name" value="ATP_bind_3"/>
    <property type="match status" value="1"/>
</dbReference>
<accession>A0A090XDZ3</accession>
<dbReference type="Gene3D" id="3.40.50.620">
    <property type="entry name" value="HUPs"/>
    <property type="match status" value="1"/>
</dbReference>
<feature type="non-terminal residue" evidence="2">
    <location>
        <position position="1"/>
    </location>
</feature>
<feature type="domain" description="tRNA(Ile)-lysidine/2-thiocytidine synthase N-terminal" evidence="1">
    <location>
        <begin position="24"/>
        <end position="191"/>
    </location>
</feature>
<dbReference type="AlphaFoldDB" id="A0A090XDZ3"/>
<dbReference type="PANTHER" id="PTHR43686:SF1">
    <property type="entry name" value="AMINOTRAN_5 DOMAIN-CONTAINING PROTEIN"/>
    <property type="match status" value="1"/>
</dbReference>
<reference evidence="2" key="1">
    <citation type="journal article" date="2015" name="PLoS Negl. Trop. Dis.">
        <title>Deep Sequencing Analysis of the Ixodes ricinus Haemocytome.</title>
        <authorList>
            <person name="Kotsyfakis M."/>
            <person name="Kopacek P."/>
            <person name="Franta Z."/>
            <person name="Pedra J.H."/>
            <person name="Ribeiro J.M."/>
        </authorList>
    </citation>
    <scope>NUCLEOTIDE SEQUENCE</scope>
</reference>
<proteinExistence type="evidence at transcript level"/>
<organism evidence="2">
    <name type="scientific">Ixodes ricinus</name>
    <name type="common">Common tick</name>
    <name type="synonym">Acarus ricinus</name>
    <dbReference type="NCBI Taxonomy" id="34613"/>
    <lineage>
        <taxon>Eukaryota</taxon>
        <taxon>Metazoa</taxon>
        <taxon>Ecdysozoa</taxon>
        <taxon>Arthropoda</taxon>
        <taxon>Chelicerata</taxon>
        <taxon>Arachnida</taxon>
        <taxon>Acari</taxon>
        <taxon>Parasitiformes</taxon>
        <taxon>Ixodida</taxon>
        <taxon>Ixodoidea</taxon>
        <taxon>Ixodidae</taxon>
        <taxon>Ixodinae</taxon>
        <taxon>Ixodes</taxon>
    </lineage>
</organism>
<evidence type="ECO:0000313" key="2">
    <source>
        <dbReference type="EMBL" id="JAC91968.1"/>
    </source>
</evidence>
<dbReference type="EMBL" id="GBIH01002742">
    <property type="protein sequence ID" value="JAC91968.1"/>
    <property type="molecule type" value="mRNA"/>
</dbReference>
<name>A0A090XDZ3_IXORI</name>
<dbReference type="InterPro" id="IPR011063">
    <property type="entry name" value="TilS/TtcA_N"/>
</dbReference>
<evidence type="ECO:0000259" key="1">
    <source>
        <dbReference type="Pfam" id="PF01171"/>
    </source>
</evidence>
<sequence length="320" mass="36350">PKQIFKPFLKAVTEFSMIADRDRVLVCLSGGKDSLSLLHTLRQFQFYFRRKGKKFDLGAVTVDPGSPLYDPRPLKKYLAALGVPYFYEEQCIVDQASALPECTSICSFCSRMKRGRIYACARREGYNVLALGQHLDDLAESFLMSVFHNGRLRTMKANYTVREGDLRVTRPFVYVREKNLRKFAEEMRLPVIAENCPACFEAPKERHRVKQLLAAQGDPLSPSLYPQPGLRQCIPSRPSTELALRASFYATDSQPQTPTPTENVAPSLVVPRSEFGHPWSVIGYEPNRCLHLEHELSACRKQGIHWILNPSPTRMTLRSA</sequence>
<dbReference type="InterPro" id="IPR014729">
    <property type="entry name" value="Rossmann-like_a/b/a_fold"/>
</dbReference>
<dbReference type="SUPFAM" id="SSF52402">
    <property type="entry name" value="Adenine nucleotide alpha hydrolases-like"/>
    <property type="match status" value="1"/>
</dbReference>